<name>A0A4Z1P5U1_9PEZI</name>
<feature type="compositionally biased region" description="Low complexity" evidence="1">
    <location>
        <begin position="213"/>
        <end position="229"/>
    </location>
</feature>
<reference evidence="3 4" key="1">
    <citation type="submission" date="2019-04" db="EMBL/GenBank/DDBJ databases">
        <title>High contiguity whole genome sequence and gene annotation resource for two Venturia nashicola isolates.</title>
        <authorList>
            <person name="Prokchorchik M."/>
            <person name="Won K."/>
            <person name="Lee Y."/>
            <person name="Choi E.D."/>
            <person name="Segonzac C."/>
            <person name="Sohn K.H."/>
        </authorList>
    </citation>
    <scope>NUCLEOTIDE SEQUENCE [LARGE SCALE GENOMIC DNA]</scope>
    <source>
        <strain evidence="3 4">PRI2</strain>
    </source>
</reference>
<comment type="caution">
    <text evidence="3">The sequence shown here is derived from an EMBL/GenBank/DDBJ whole genome shotgun (WGS) entry which is preliminary data.</text>
</comment>
<organism evidence="3 4">
    <name type="scientific">Venturia nashicola</name>
    <dbReference type="NCBI Taxonomy" id="86259"/>
    <lineage>
        <taxon>Eukaryota</taxon>
        <taxon>Fungi</taxon>
        <taxon>Dikarya</taxon>
        <taxon>Ascomycota</taxon>
        <taxon>Pezizomycotina</taxon>
        <taxon>Dothideomycetes</taxon>
        <taxon>Pleosporomycetidae</taxon>
        <taxon>Venturiales</taxon>
        <taxon>Venturiaceae</taxon>
        <taxon>Venturia</taxon>
    </lineage>
</organism>
<accession>A0A4Z1P5U1</accession>
<protein>
    <recommendedName>
        <fullName evidence="2">DUF6590 domain-containing protein</fullName>
    </recommendedName>
</protein>
<dbReference type="InterPro" id="IPR046497">
    <property type="entry name" value="DUF6590"/>
</dbReference>
<keyword evidence="4" id="KW-1185">Reference proteome</keyword>
<feature type="domain" description="DUF6590" evidence="2">
    <location>
        <begin position="306"/>
        <end position="450"/>
    </location>
</feature>
<dbReference type="EMBL" id="SNSC02000006">
    <property type="protein sequence ID" value="TID23475.1"/>
    <property type="molecule type" value="Genomic_DNA"/>
</dbReference>
<feature type="compositionally biased region" description="Polar residues" evidence="1">
    <location>
        <begin position="230"/>
        <end position="276"/>
    </location>
</feature>
<evidence type="ECO:0000313" key="4">
    <source>
        <dbReference type="Proteomes" id="UP000298493"/>
    </source>
</evidence>
<proteinExistence type="predicted"/>
<gene>
    <name evidence="3" type="ORF">E6O75_ATG03111</name>
</gene>
<dbReference type="Proteomes" id="UP000298493">
    <property type="component" value="Unassembled WGS sequence"/>
</dbReference>
<dbReference type="AlphaFoldDB" id="A0A4Z1P5U1"/>
<dbReference type="Pfam" id="PF20233">
    <property type="entry name" value="DUF6590"/>
    <property type="match status" value="1"/>
</dbReference>
<evidence type="ECO:0000259" key="2">
    <source>
        <dbReference type="Pfam" id="PF20233"/>
    </source>
</evidence>
<evidence type="ECO:0000313" key="3">
    <source>
        <dbReference type="EMBL" id="TID23475.1"/>
    </source>
</evidence>
<feature type="region of interest" description="Disordered" evidence="1">
    <location>
        <begin position="213"/>
        <end position="287"/>
    </location>
</feature>
<dbReference type="OrthoDB" id="3559580at2759"/>
<evidence type="ECO:0000256" key="1">
    <source>
        <dbReference type="SAM" id="MobiDB-lite"/>
    </source>
</evidence>
<sequence>MSANRETAWSAWQWEQAKNYHYRYRVNADGQTVYETLAAASTSAKACDFSTILNTPFQQLIEYQTLAVASTSAQASDSSTTLTDNIQSQQPIEYQTPTYQPTGYQQPIYDEQPIYEQPIYEQPIYEQPIYEQPIYEQPIYEQPIYEQPIYEQPIYEQPIYQQPIYQQNSNPGTGSPTTWNPANQPIDFQSTGQAGYQSAGLCHDQDFFYTNPGDTVGSRGSRSTRTNSSPFQNYGHLSSAFNNTISDALPSATENSNDHTPTPSSADHTRLSVNAQPPTPHQPAVTRTNSQLYQGYARIRTNKIPEFFVQGRVFSCPWPEPAGRVNTGNPTDMRTYDRFGEAVFAEIRRFVIVRAHTHHSICVPISTYGSNGVVNRHDAKHHSIIYTTPNPPTPLQGESFDKYDIPVIEVDENLNDKSRLNYSQTYTVQHNAVKVKRIGMVTSENMAWVMKYCKECSFSDDD</sequence>